<dbReference type="Gene3D" id="1.10.3860.10">
    <property type="entry name" value="Sodium:dicarboxylate symporter"/>
    <property type="match status" value="1"/>
</dbReference>
<comment type="caution">
    <text evidence="10">The sequence shown here is derived from an EMBL/GenBank/DDBJ whole genome shotgun (WGS) entry which is preliminary data.</text>
</comment>
<organism evidence="10 11">
    <name type="scientific">Paracidovorax wautersii</name>
    <dbReference type="NCBI Taxonomy" id="1177982"/>
    <lineage>
        <taxon>Bacteria</taxon>
        <taxon>Pseudomonadati</taxon>
        <taxon>Pseudomonadota</taxon>
        <taxon>Betaproteobacteria</taxon>
        <taxon>Burkholderiales</taxon>
        <taxon>Comamonadaceae</taxon>
        <taxon>Paracidovorax</taxon>
    </lineage>
</organism>
<comment type="similarity">
    <text evidence="9">Belongs to the dicarboxylate/amino acid:cation symporter (DAACS) (TC 2.A.23) family.</text>
</comment>
<dbReference type="HAMAP" id="MF_01582">
    <property type="entry name" value="Ser_Thr_transp_SstT"/>
    <property type="match status" value="1"/>
</dbReference>
<dbReference type="PANTHER" id="PTHR42865:SF8">
    <property type="entry name" value="SERINE_THREONINE TRANSPORTER SSTT"/>
    <property type="match status" value="1"/>
</dbReference>
<sequence>MTATTSVSTPGLWARLRRTSLVARIAIGLVLGIALAGLAPGAAPSVAILGQLFVTALKGVAPLLVFVLVIASVASHQHGQETHMRPILLLYALGTLGAAVIAVLASTVFPSTLALAADAAPKASPDGVGEVLGNLLLSAVDNPVHALMSANYIGILAWAIGLGFTLRHAGAPTRALLQDVADAVSGLARLVIGLAPIGIFGLVASTLAEAGLGTLWRYAHLLAVLLGCMAFVALVLNPLIAWLMMRRNPYPLVFASLRESGVPAFFTRSSAVNIPINMALCDRLGLHRETYAISIPLGATVNMAGAAVTITVVTMVAAHTLGIAIDLPSAILLSIVASIAACGVSGVAGGSLLLIPVACSLFGITGDVAMQVVAIGFIISVLQDSVETALNSSTDVVFTGAACAARDPQSVRI</sequence>
<dbReference type="PANTHER" id="PTHR42865">
    <property type="entry name" value="PROTON/GLUTAMATE-ASPARTATE SYMPORTER"/>
    <property type="match status" value="1"/>
</dbReference>
<feature type="transmembrane region" description="Helical" evidence="9">
    <location>
        <begin position="303"/>
        <end position="325"/>
    </location>
</feature>
<feature type="transmembrane region" description="Helical" evidence="9">
    <location>
        <begin position="144"/>
        <end position="166"/>
    </location>
</feature>
<comment type="function">
    <text evidence="9">Involved in the import of serine and threonine into the cell, with the concomitant import of sodium (symport system).</text>
</comment>
<evidence type="ECO:0000256" key="9">
    <source>
        <dbReference type="HAMAP-Rule" id="MF_01582"/>
    </source>
</evidence>
<keyword evidence="2 9" id="KW-0813">Transport</keyword>
<dbReference type="NCBIfam" id="NF010151">
    <property type="entry name" value="PRK13628.1"/>
    <property type="match status" value="1"/>
</dbReference>
<protein>
    <recommendedName>
        <fullName evidence="9">Serine/threonine transporter SstT</fullName>
    </recommendedName>
    <alternativeName>
        <fullName evidence="9">Na(+)/serine-threonine symporter</fullName>
    </alternativeName>
</protein>
<dbReference type="InterPro" id="IPR036458">
    <property type="entry name" value="Na:dicarbo_symporter_sf"/>
</dbReference>
<keyword evidence="8 9" id="KW-0472">Membrane</keyword>
<evidence type="ECO:0000313" key="11">
    <source>
        <dbReference type="Proteomes" id="UP000461670"/>
    </source>
</evidence>
<comment type="catalytic activity">
    <reaction evidence="9">
        <text>L-threonine(in) + Na(+)(in) = L-threonine(out) + Na(+)(out)</text>
        <dbReference type="Rhea" id="RHEA:69999"/>
        <dbReference type="ChEBI" id="CHEBI:29101"/>
        <dbReference type="ChEBI" id="CHEBI:57926"/>
    </reaction>
</comment>
<feature type="transmembrane region" description="Helical" evidence="9">
    <location>
        <begin position="187"/>
        <end position="208"/>
    </location>
</feature>
<dbReference type="GO" id="GO:0032329">
    <property type="term" value="P:serine transport"/>
    <property type="evidence" value="ECO:0007669"/>
    <property type="project" value="InterPro"/>
</dbReference>
<feature type="transmembrane region" description="Helical" evidence="9">
    <location>
        <begin position="87"/>
        <end position="109"/>
    </location>
</feature>
<evidence type="ECO:0000256" key="4">
    <source>
        <dbReference type="ARBA" id="ARBA00022692"/>
    </source>
</evidence>
<feature type="transmembrane region" description="Helical" evidence="9">
    <location>
        <begin position="21"/>
        <end position="42"/>
    </location>
</feature>
<keyword evidence="4 9" id="KW-0812">Transmembrane</keyword>
<evidence type="ECO:0000256" key="2">
    <source>
        <dbReference type="ARBA" id="ARBA00022448"/>
    </source>
</evidence>
<dbReference type="InterPro" id="IPR001991">
    <property type="entry name" value="Na-dicarboxylate_symporter"/>
</dbReference>
<gene>
    <name evidence="9 10" type="primary">sstT</name>
    <name evidence="10" type="ORF">GAK30_02031</name>
</gene>
<dbReference type="Pfam" id="PF00375">
    <property type="entry name" value="SDF"/>
    <property type="match status" value="1"/>
</dbReference>
<evidence type="ECO:0000256" key="1">
    <source>
        <dbReference type="ARBA" id="ARBA00004141"/>
    </source>
</evidence>
<feature type="transmembrane region" description="Helical" evidence="9">
    <location>
        <begin position="331"/>
        <end position="354"/>
    </location>
</feature>
<evidence type="ECO:0000256" key="6">
    <source>
        <dbReference type="ARBA" id="ARBA00022970"/>
    </source>
</evidence>
<evidence type="ECO:0000256" key="5">
    <source>
        <dbReference type="ARBA" id="ARBA00022847"/>
    </source>
</evidence>
<evidence type="ECO:0000313" key="10">
    <source>
        <dbReference type="EMBL" id="KAF1021137.1"/>
    </source>
</evidence>
<evidence type="ECO:0000256" key="3">
    <source>
        <dbReference type="ARBA" id="ARBA00022475"/>
    </source>
</evidence>
<comment type="subcellular location">
    <subcellularLocation>
        <location evidence="9">Cell membrane</location>
        <topology evidence="9">Multi-pass membrane protein</topology>
    </subcellularLocation>
    <subcellularLocation>
        <location evidence="1">Membrane</location>
        <topology evidence="1">Multi-pass membrane protein</topology>
    </subcellularLocation>
</comment>
<dbReference type="InterPro" id="IPR023025">
    <property type="entry name" value="Ser_Thr_transp_SstT"/>
</dbReference>
<dbReference type="AlphaFoldDB" id="A0A7V8FNR3"/>
<dbReference type="GO" id="GO:0005886">
    <property type="term" value="C:plasma membrane"/>
    <property type="evidence" value="ECO:0007669"/>
    <property type="project" value="UniProtKB-SubCell"/>
</dbReference>
<feature type="transmembrane region" description="Helical" evidence="9">
    <location>
        <begin position="220"/>
        <end position="244"/>
    </location>
</feature>
<reference evidence="11" key="1">
    <citation type="journal article" date="2020" name="MBio">
        <title>Horizontal gene transfer to a defensive symbiont with a reduced genome amongst a multipartite beetle microbiome.</title>
        <authorList>
            <person name="Waterworth S.C."/>
            <person name="Florez L.V."/>
            <person name="Rees E.R."/>
            <person name="Hertweck C."/>
            <person name="Kaltenpoth M."/>
            <person name="Kwan J.C."/>
        </authorList>
    </citation>
    <scope>NUCLEOTIDE SEQUENCE [LARGE SCALE GENOMIC DNA]</scope>
</reference>
<keyword evidence="5 9" id="KW-0769">Symport</keyword>
<dbReference type="SUPFAM" id="SSF118215">
    <property type="entry name" value="Proton glutamate symport protein"/>
    <property type="match status" value="1"/>
</dbReference>
<feature type="transmembrane region" description="Helical" evidence="9">
    <location>
        <begin position="361"/>
        <end position="382"/>
    </location>
</feature>
<evidence type="ECO:0000256" key="7">
    <source>
        <dbReference type="ARBA" id="ARBA00022989"/>
    </source>
</evidence>
<evidence type="ECO:0000256" key="8">
    <source>
        <dbReference type="ARBA" id="ARBA00023136"/>
    </source>
</evidence>
<dbReference type="Proteomes" id="UP000461670">
    <property type="component" value="Unassembled WGS sequence"/>
</dbReference>
<dbReference type="PRINTS" id="PR00173">
    <property type="entry name" value="EDTRNSPORT"/>
</dbReference>
<proteinExistence type="inferred from homology"/>
<dbReference type="GO" id="GO:0015826">
    <property type="term" value="P:threonine transport"/>
    <property type="evidence" value="ECO:0007669"/>
    <property type="project" value="InterPro"/>
</dbReference>
<accession>A0A7V8FNR3</accession>
<keyword evidence="6 9" id="KW-0029">Amino-acid transport</keyword>
<keyword evidence="3 9" id="KW-1003">Cell membrane</keyword>
<comment type="catalytic activity">
    <reaction evidence="9">
        <text>L-serine(in) + Na(+)(in) = L-serine(out) + Na(+)(out)</text>
        <dbReference type="Rhea" id="RHEA:29575"/>
        <dbReference type="ChEBI" id="CHEBI:29101"/>
        <dbReference type="ChEBI" id="CHEBI:33384"/>
    </reaction>
</comment>
<dbReference type="GO" id="GO:0005295">
    <property type="term" value="F:neutral L-amino acid:sodium symporter activity"/>
    <property type="evidence" value="ECO:0007669"/>
    <property type="project" value="TreeGrafter"/>
</dbReference>
<dbReference type="EMBL" id="WNDQ01000025">
    <property type="protein sequence ID" value="KAF1021137.1"/>
    <property type="molecule type" value="Genomic_DNA"/>
</dbReference>
<feature type="transmembrane region" description="Helical" evidence="9">
    <location>
        <begin position="48"/>
        <end position="75"/>
    </location>
</feature>
<name>A0A7V8FNR3_9BURK</name>
<keyword evidence="7 9" id="KW-1133">Transmembrane helix</keyword>
<dbReference type="FunFam" id="1.10.3860.10:FF:000003">
    <property type="entry name" value="Serine/threonine transporter sstT"/>
    <property type="match status" value="1"/>
</dbReference>